<sequence>MTRDDTKNSEKPWLSLRAFPRLPTSQSGHRPPRWNLPEFTVAWSEFVQVWSDMKFGRADDLIHKDAANGDGLRKLVMAWTHEWDRFSE</sequence>
<evidence type="ECO:0000313" key="4">
    <source>
        <dbReference type="Proteomes" id="UP000235388"/>
    </source>
</evidence>
<evidence type="ECO:0000313" key="3">
    <source>
        <dbReference type="EMBL" id="PLW51314.1"/>
    </source>
</evidence>
<dbReference type="AlphaFoldDB" id="A0A2N5VMU5"/>
<evidence type="ECO:0000313" key="1">
    <source>
        <dbReference type="EMBL" id="PLW14224.1"/>
    </source>
</evidence>
<protein>
    <submittedName>
        <fullName evidence="3">Uncharacterized protein</fullName>
    </submittedName>
</protein>
<reference evidence="4 5" key="1">
    <citation type="submission" date="2017-11" db="EMBL/GenBank/DDBJ databases">
        <title>De novo assembly and phasing of dikaryotic genomes from two isolates of Puccinia coronata f. sp. avenae, the causal agent of oat crown rust.</title>
        <authorList>
            <person name="Miller M.E."/>
            <person name="Zhang Y."/>
            <person name="Omidvar V."/>
            <person name="Sperschneider J."/>
            <person name="Schwessinger B."/>
            <person name="Raley C."/>
            <person name="Palmer J.M."/>
            <person name="Garnica D."/>
            <person name="Upadhyaya N."/>
            <person name="Rathjen J."/>
            <person name="Taylor J.M."/>
            <person name="Park R.F."/>
            <person name="Dodds P.N."/>
            <person name="Hirsch C.D."/>
            <person name="Kianian S.F."/>
            <person name="Figueroa M."/>
        </authorList>
    </citation>
    <scope>NUCLEOTIDE SEQUENCE [LARGE SCALE GENOMIC DNA]</scope>
    <source>
        <strain evidence="2">12NC29</strain>
        <strain evidence="3">12SD80</strain>
    </source>
</reference>
<dbReference type="EMBL" id="PGCI01000006">
    <property type="protein sequence ID" value="PLW51314.1"/>
    <property type="molecule type" value="Genomic_DNA"/>
</dbReference>
<keyword evidence="4" id="KW-1185">Reference proteome</keyword>
<dbReference type="Proteomes" id="UP000235388">
    <property type="component" value="Unassembled WGS sequence"/>
</dbReference>
<dbReference type="EMBL" id="PGCI01000828">
    <property type="protein sequence ID" value="PLW14224.1"/>
    <property type="molecule type" value="Genomic_DNA"/>
</dbReference>
<dbReference type="EMBL" id="PGCJ01000089">
    <property type="protein sequence ID" value="PLW50591.1"/>
    <property type="molecule type" value="Genomic_DNA"/>
</dbReference>
<name>A0A2N5VMU5_9BASI</name>
<organism evidence="3 5">
    <name type="scientific">Puccinia coronata f. sp. avenae</name>
    <dbReference type="NCBI Taxonomy" id="200324"/>
    <lineage>
        <taxon>Eukaryota</taxon>
        <taxon>Fungi</taxon>
        <taxon>Dikarya</taxon>
        <taxon>Basidiomycota</taxon>
        <taxon>Pucciniomycotina</taxon>
        <taxon>Pucciniomycetes</taxon>
        <taxon>Pucciniales</taxon>
        <taxon>Pucciniaceae</taxon>
        <taxon>Puccinia</taxon>
    </lineage>
</organism>
<evidence type="ECO:0000313" key="5">
    <source>
        <dbReference type="Proteomes" id="UP000235392"/>
    </source>
</evidence>
<evidence type="ECO:0000313" key="2">
    <source>
        <dbReference type="EMBL" id="PLW50591.1"/>
    </source>
</evidence>
<gene>
    <name evidence="2" type="ORF">PCANC_06952</name>
    <name evidence="3" type="ORF">PCASD_00957</name>
    <name evidence="1" type="ORF">PCASD_19775</name>
</gene>
<comment type="caution">
    <text evidence="3">The sequence shown here is derived from an EMBL/GenBank/DDBJ whole genome shotgun (WGS) entry which is preliminary data.</text>
</comment>
<accession>A0A2N5VMU5</accession>
<dbReference type="Proteomes" id="UP000235392">
    <property type="component" value="Unassembled WGS sequence"/>
</dbReference>
<proteinExistence type="predicted"/>